<evidence type="ECO:0000259" key="2">
    <source>
        <dbReference type="Pfam" id="PF00326"/>
    </source>
</evidence>
<dbReference type="Proteomes" id="UP001589647">
    <property type="component" value="Unassembled WGS sequence"/>
</dbReference>
<accession>A0ABV5IV36</accession>
<feature type="domain" description="Peptidase S9 prolyl oligopeptidase catalytic" evidence="2">
    <location>
        <begin position="27"/>
        <end position="91"/>
    </location>
</feature>
<name>A0ABV5IV36_9ACTN</name>
<gene>
    <name evidence="3" type="ORF">ACFFV7_40980</name>
</gene>
<dbReference type="Gene3D" id="3.40.50.1820">
    <property type="entry name" value="alpha/beta hydrolase"/>
    <property type="match status" value="1"/>
</dbReference>
<feature type="compositionally biased region" description="Basic residues" evidence="1">
    <location>
        <begin position="1"/>
        <end position="10"/>
    </location>
</feature>
<proteinExistence type="predicted"/>
<dbReference type="EMBL" id="JBHMEI010000063">
    <property type="protein sequence ID" value="MFB9207614.1"/>
    <property type="molecule type" value="Genomic_DNA"/>
</dbReference>
<comment type="caution">
    <text evidence="3">The sequence shown here is derived from an EMBL/GenBank/DDBJ whole genome shotgun (WGS) entry which is preliminary data.</text>
</comment>
<sequence>MKCHSRRAPRPRCLPPSSRRRCPVAAAGRRDARVPPWQPAKLAARLQAASASGRPVLLRVEEHGGHGAGSTREQEHALLADVPAFLLHAFEASR</sequence>
<keyword evidence="4" id="KW-1185">Reference proteome</keyword>
<evidence type="ECO:0000256" key="1">
    <source>
        <dbReference type="SAM" id="MobiDB-lite"/>
    </source>
</evidence>
<dbReference type="InterPro" id="IPR029058">
    <property type="entry name" value="AB_hydrolase_fold"/>
</dbReference>
<dbReference type="SUPFAM" id="SSF53474">
    <property type="entry name" value="alpha/beta-Hydrolases"/>
    <property type="match status" value="1"/>
</dbReference>
<protein>
    <submittedName>
        <fullName evidence="3">Prolyl oligopeptidase family serine peptidase</fullName>
    </submittedName>
</protein>
<organism evidence="3 4">
    <name type="scientific">Nonomuraea spiralis</name>
    <dbReference type="NCBI Taxonomy" id="46182"/>
    <lineage>
        <taxon>Bacteria</taxon>
        <taxon>Bacillati</taxon>
        <taxon>Actinomycetota</taxon>
        <taxon>Actinomycetes</taxon>
        <taxon>Streptosporangiales</taxon>
        <taxon>Streptosporangiaceae</taxon>
        <taxon>Nonomuraea</taxon>
    </lineage>
</organism>
<evidence type="ECO:0000313" key="4">
    <source>
        <dbReference type="Proteomes" id="UP001589647"/>
    </source>
</evidence>
<dbReference type="Pfam" id="PF00326">
    <property type="entry name" value="Peptidase_S9"/>
    <property type="match status" value="1"/>
</dbReference>
<evidence type="ECO:0000313" key="3">
    <source>
        <dbReference type="EMBL" id="MFB9207614.1"/>
    </source>
</evidence>
<dbReference type="RefSeq" id="WP_189651327.1">
    <property type="nucleotide sequence ID" value="NZ_BMRC01000018.1"/>
</dbReference>
<reference evidence="3 4" key="1">
    <citation type="submission" date="2024-09" db="EMBL/GenBank/DDBJ databases">
        <authorList>
            <person name="Sun Q."/>
            <person name="Mori K."/>
        </authorList>
    </citation>
    <scope>NUCLEOTIDE SEQUENCE [LARGE SCALE GENOMIC DNA]</scope>
    <source>
        <strain evidence="3 4">CCM 3426</strain>
    </source>
</reference>
<dbReference type="InterPro" id="IPR001375">
    <property type="entry name" value="Peptidase_S9_cat"/>
</dbReference>
<feature type="region of interest" description="Disordered" evidence="1">
    <location>
        <begin position="1"/>
        <end position="33"/>
    </location>
</feature>